<comment type="similarity">
    <text evidence="1 4">Belongs to the glycosyl hydrolase 28 family.</text>
</comment>
<dbReference type="RefSeq" id="WP_390189197.1">
    <property type="nucleotide sequence ID" value="NZ_JBHMEP010000001.1"/>
</dbReference>
<evidence type="ECO:0000256" key="2">
    <source>
        <dbReference type="ARBA" id="ARBA00022801"/>
    </source>
</evidence>
<feature type="chain" id="PRO_5046711929" evidence="5">
    <location>
        <begin position="20"/>
        <end position="693"/>
    </location>
</feature>
<dbReference type="InterPro" id="IPR036116">
    <property type="entry name" value="FN3_sf"/>
</dbReference>
<dbReference type="PROSITE" id="PS50853">
    <property type="entry name" value="FN3"/>
    <property type="match status" value="1"/>
</dbReference>
<dbReference type="SMART" id="SM00060">
    <property type="entry name" value="FN3"/>
    <property type="match status" value="1"/>
</dbReference>
<keyword evidence="5" id="KW-0732">Signal</keyword>
<dbReference type="CDD" id="cd00063">
    <property type="entry name" value="FN3"/>
    <property type="match status" value="1"/>
</dbReference>
<dbReference type="EMBL" id="JBHMEP010000001">
    <property type="protein sequence ID" value="MFB9133677.1"/>
    <property type="molecule type" value="Genomic_DNA"/>
</dbReference>
<dbReference type="PANTHER" id="PTHR31339:SF9">
    <property type="entry name" value="PLASMIN AND FIBRONECTIN-BINDING PROTEIN A"/>
    <property type="match status" value="1"/>
</dbReference>
<gene>
    <name evidence="7" type="ORF">ACFFUV_01685</name>
</gene>
<keyword evidence="8" id="KW-1185">Reference proteome</keyword>
<comment type="caution">
    <text evidence="7">The sequence shown here is derived from an EMBL/GenBank/DDBJ whole genome shotgun (WGS) entry which is preliminary data.</text>
</comment>
<evidence type="ECO:0000313" key="8">
    <source>
        <dbReference type="Proteomes" id="UP001589645"/>
    </source>
</evidence>
<dbReference type="GO" id="GO:0016787">
    <property type="term" value="F:hydrolase activity"/>
    <property type="evidence" value="ECO:0007669"/>
    <property type="project" value="UniProtKB-KW"/>
</dbReference>
<dbReference type="Pfam" id="PF00041">
    <property type="entry name" value="fn3"/>
    <property type="match status" value="1"/>
</dbReference>
<dbReference type="InterPro" id="IPR003961">
    <property type="entry name" value="FN3_dom"/>
</dbReference>
<dbReference type="PROSITE" id="PS51257">
    <property type="entry name" value="PROKAR_LIPOPROTEIN"/>
    <property type="match status" value="1"/>
</dbReference>
<dbReference type="InterPro" id="IPR012334">
    <property type="entry name" value="Pectin_lyas_fold"/>
</dbReference>
<reference evidence="7 8" key="1">
    <citation type="submission" date="2024-09" db="EMBL/GenBank/DDBJ databases">
        <authorList>
            <person name="Sun Q."/>
            <person name="Mori K."/>
        </authorList>
    </citation>
    <scope>NUCLEOTIDE SEQUENCE [LARGE SCALE GENOMIC DNA]</scope>
    <source>
        <strain evidence="7 8">CECT 8064</strain>
    </source>
</reference>
<keyword evidence="3 4" id="KW-0326">Glycosidase</keyword>
<dbReference type="Gene3D" id="2.60.40.10">
    <property type="entry name" value="Immunoglobulins"/>
    <property type="match status" value="1"/>
</dbReference>
<feature type="signal peptide" evidence="5">
    <location>
        <begin position="1"/>
        <end position="19"/>
    </location>
</feature>
<dbReference type="SUPFAM" id="SSF49265">
    <property type="entry name" value="Fibronectin type III"/>
    <property type="match status" value="1"/>
</dbReference>
<dbReference type="InterPro" id="IPR051801">
    <property type="entry name" value="GH28_Enzymes"/>
</dbReference>
<evidence type="ECO:0000256" key="4">
    <source>
        <dbReference type="RuleBase" id="RU361169"/>
    </source>
</evidence>
<dbReference type="InterPro" id="IPR011050">
    <property type="entry name" value="Pectin_lyase_fold/virulence"/>
</dbReference>
<sequence>MKLLNKITLLLFTSSTVLVGCNLDLDTDSDLDTPESPSAPSSVMQMPYVPTLAYDDTSVSLVWNKPSDYSDIVDYRVYMNGESLGVASENNSQFNPAKPYMDAFAEQDSAGFHHRPTYLNYKVEGLTPATDYQFSVAAVYADGHESNPSPAVSVTTAQFTHVVDVTDFGAVGDGETYNTVAIQQAIDQCSGDSTSAYGCKVVIPANPNGAVFMTGALYLKSNMTFEIEQGATLAGSIRSADYPLSEGYQLYSYRTHDTDSRRPPSLLNVLSEDHRNTSNGTQDGYDGRRGVFENIRVVGKGVLDGNGWVVSGTTQDEAGNTLPYHEPGSREKVYTLGVLAMNQMLAGYQEYAPESWTGSMADIDFQGQVNRDLYADRRSSLTTFRGVTNMYVADLTFRNPAYHGVMFLEGENIVFAYTTTQTFDINNADGVEFGNTSNFHVYANFIDSGDDCINFAAGQGEEYDQANDEINPTEDGWVFNNYTREGHGVLVAGSHTGAWIQDILAEENVAFMTDNGLRLKSTPATGGGARDIVFRDNAMKDIGTNNTHDINGVEIDNRGGQGNAFIFTLSYSAGDNVYTNANEAAYFHDITVKNVTLDNVDPSGSAKAVIQSDAYDGSINTLPYSANYHQNIVFDHVSIRNSKVTNIHRLKDSTFSNVTFENWEEGYDSPWQIEDSQNLTFEQVSPMPDSVTQ</sequence>
<evidence type="ECO:0000256" key="5">
    <source>
        <dbReference type="SAM" id="SignalP"/>
    </source>
</evidence>
<dbReference type="PANTHER" id="PTHR31339">
    <property type="entry name" value="PECTIN LYASE-RELATED"/>
    <property type="match status" value="1"/>
</dbReference>
<name>A0ABV5HIW0_9VIBR</name>
<evidence type="ECO:0000256" key="3">
    <source>
        <dbReference type="ARBA" id="ARBA00023295"/>
    </source>
</evidence>
<evidence type="ECO:0000256" key="1">
    <source>
        <dbReference type="ARBA" id="ARBA00008834"/>
    </source>
</evidence>
<dbReference type="Gene3D" id="2.160.20.10">
    <property type="entry name" value="Single-stranded right-handed beta-helix, Pectin lyase-like"/>
    <property type="match status" value="1"/>
</dbReference>
<organism evidence="7 8">
    <name type="scientific">Vibrio olivae</name>
    <dbReference type="NCBI Taxonomy" id="1243002"/>
    <lineage>
        <taxon>Bacteria</taxon>
        <taxon>Pseudomonadati</taxon>
        <taxon>Pseudomonadota</taxon>
        <taxon>Gammaproteobacteria</taxon>
        <taxon>Vibrionales</taxon>
        <taxon>Vibrionaceae</taxon>
        <taxon>Vibrio</taxon>
    </lineage>
</organism>
<dbReference type="InterPro" id="IPR013783">
    <property type="entry name" value="Ig-like_fold"/>
</dbReference>
<dbReference type="Pfam" id="PF00295">
    <property type="entry name" value="Glyco_hydro_28"/>
    <property type="match status" value="1"/>
</dbReference>
<keyword evidence="2 4" id="KW-0378">Hydrolase</keyword>
<feature type="domain" description="Fibronectin type-III" evidence="6">
    <location>
        <begin position="39"/>
        <end position="159"/>
    </location>
</feature>
<accession>A0ABV5HIW0</accession>
<evidence type="ECO:0000259" key="6">
    <source>
        <dbReference type="PROSITE" id="PS50853"/>
    </source>
</evidence>
<proteinExistence type="inferred from homology"/>
<dbReference type="Proteomes" id="UP001589645">
    <property type="component" value="Unassembled WGS sequence"/>
</dbReference>
<dbReference type="InterPro" id="IPR000743">
    <property type="entry name" value="Glyco_hydro_28"/>
</dbReference>
<evidence type="ECO:0000313" key="7">
    <source>
        <dbReference type="EMBL" id="MFB9133677.1"/>
    </source>
</evidence>
<protein>
    <submittedName>
        <fullName evidence="7">Glycosyl hydrolase family 28 protein</fullName>
    </submittedName>
</protein>
<dbReference type="SUPFAM" id="SSF51126">
    <property type="entry name" value="Pectin lyase-like"/>
    <property type="match status" value="1"/>
</dbReference>